<organism evidence="3 4">
    <name type="scientific">Pseudoclavibacter albus</name>
    <dbReference type="NCBI Taxonomy" id="272241"/>
    <lineage>
        <taxon>Bacteria</taxon>
        <taxon>Bacillati</taxon>
        <taxon>Actinomycetota</taxon>
        <taxon>Actinomycetes</taxon>
        <taxon>Micrococcales</taxon>
        <taxon>Microbacteriaceae</taxon>
        <taxon>Pseudoclavibacter</taxon>
    </lineage>
</organism>
<dbReference type="Pfam" id="PF14542">
    <property type="entry name" value="Acetyltransf_CG"/>
    <property type="match status" value="1"/>
</dbReference>
<comment type="caution">
    <text evidence="3">The sequence shown here is derived from an EMBL/GenBank/DDBJ whole genome shotgun (WGS) entry which is preliminary data.</text>
</comment>
<dbReference type="SUPFAM" id="SSF55729">
    <property type="entry name" value="Acyl-CoA N-acyltransferases (Nat)"/>
    <property type="match status" value="1"/>
</dbReference>
<dbReference type="Gene3D" id="3.40.630.30">
    <property type="match status" value="1"/>
</dbReference>
<name>A0ABT2HVK1_9MICO</name>
<keyword evidence="4" id="KW-1185">Reference proteome</keyword>
<dbReference type="CDD" id="cd04301">
    <property type="entry name" value="NAT_SF"/>
    <property type="match status" value="1"/>
</dbReference>
<feature type="domain" description="N-acetyltransferase" evidence="1">
    <location>
        <begin position="1"/>
        <end position="98"/>
    </location>
</feature>
<dbReference type="InterPro" id="IPR031165">
    <property type="entry name" value="GNAT_YJDJ"/>
</dbReference>
<gene>
    <name evidence="3" type="ORF">M3D15_03195</name>
</gene>
<dbReference type="PROSITE" id="PS51729">
    <property type="entry name" value="GNAT_YJDJ"/>
    <property type="match status" value="1"/>
</dbReference>
<reference evidence="3 4" key="1">
    <citation type="submission" date="2022-04" db="EMBL/GenBank/DDBJ databases">
        <title>Human microbiome associated bacterial genomes.</title>
        <authorList>
            <person name="Sandstrom S."/>
            <person name="Salamzade R."/>
            <person name="Kalan L.R."/>
        </authorList>
    </citation>
    <scope>NUCLEOTIDE SEQUENCE [LARGE SCALE GENOMIC DNA]</scope>
    <source>
        <strain evidence="4">p3-SID1799</strain>
    </source>
</reference>
<dbReference type="RefSeq" id="WP_260103895.1">
    <property type="nucleotide sequence ID" value="NZ_JALXSQ010000008.1"/>
</dbReference>
<sequence>MDSQPGITIAHNPARSRVVAIHGGEEIGFMSYREDAGAIVIDHTIVDPRFQGQGVASQLVREGLTALAEASPKRIVAACSYVRIWLGRHPEFAHLTEW</sequence>
<evidence type="ECO:0000313" key="4">
    <source>
        <dbReference type="Proteomes" id="UP001525379"/>
    </source>
</evidence>
<dbReference type="InterPro" id="IPR016181">
    <property type="entry name" value="Acyl_CoA_acyltransferase"/>
</dbReference>
<proteinExistence type="predicted"/>
<evidence type="ECO:0000259" key="2">
    <source>
        <dbReference type="PROSITE" id="PS51729"/>
    </source>
</evidence>
<evidence type="ECO:0000313" key="3">
    <source>
        <dbReference type="EMBL" id="MCT2042348.1"/>
    </source>
</evidence>
<feature type="domain" description="N-acetyltransferase" evidence="2">
    <location>
        <begin position="10"/>
        <end position="97"/>
    </location>
</feature>
<dbReference type="InterPro" id="IPR000182">
    <property type="entry name" value="GNAT_dom"/>
</dbReference>
<accession>A0ABT2HVK1</accession>
<dbReference type="PROSITE" id="PS51186">
    <property type="entry name" value="GNAT"/>
    <property type="match status" value="1"/>
</dbReference>
<evidence type="ECO:0000259" key="1">
    <source>
        <dbReference type="PROSITE" id="PS51186"/>
    </source>
</evidence>
<dbReference type="InterPro" id="IPR045057">
    <property type="entry name" value="Gcn5-rel_NAT"/>
</dbReference>
<dbReference type="Proteomes" id="UP001525379">
    <property type="component" value="Unassembled WGS sequence"/>
</dbReference>
<protein>
    <submittedName>
        <fullName evidence="3">N-acetyltransferase</fullName>
    </submittedName>
</protein>
<dbReference type="PANTHER" id="PTHR31435">
    <property type="entry name" value="PROTEIN NATD1"/>
    <property type="match status" value="1"/>
</dbReference>
<dbReference type="PANTHER" id="PTHR31435:SF10">
    <property type="entry name" value="BSR4717 PROTEIN"/>
    <property type="match status" value="1"/>
</dbReference>
<dbReference type="EMBL" id="JALXSQ010000008">
    <property type="protein sequence ID" value="MCT2042348.1"/>
    <property type="molecule type" value="Genomic_DNA"/>
</dbReference>